<keyword evidence="2 7" id="KW-0812">Transmembrane</keyword>
<evidence type="ECO:0000256" key="6">
    <source>
        <dbReference type="SAM" id="MobiDB-lite"/>
    </source>
</evidence>
<evidence type="ECO:0000313" key="9">
    <source>
        <dbReference type="EMBL" id="KAL2280449.1"/>
    </source>
</evidence>
<evidence type="ECO:0000256" key="4">
    <source>
        <dbReference type="ARBA" id="ARBA00023136"/>
    </source>
</evidence>
<feature type="compositionally biased region" description="Basic residues" evidence="6">
    <location>
        <begin position="426"/>
        <end position="439"/>
    </location>
</feature>
<feature type="region of interest" description="Disordered" evidence="6">
    <location>
        <begin position="425"/>
        <end position="470"/>
    </location>
</feature>
<feature type="compositionally biased region" description="Basic and acidic residues" evidence="6">
    <location>
        <begin position="449"/>
        <end position="461"/>
    </location>
</feature>
<proteinExistence type="inferred from homology"/>
<dbReference type="EMBL" id="JBAWTH010000066">
    <property type="protein sequence ID" value="KAL2280449.1"/>
    <property type="molecule type" value="Genomic_DNA"/>
</dbReference>
<feature type="transmembrane region" description="Helical" evidence="7">
    <location>
        <begin position="102"/>
        <end position="128"/>
    </location>
</feature>
<evidence type="ECO:0000256" key="2">
    <source>
        <dbReference type="ARBA" id="ARBA00022692"/>
    </source>
</evidence>
<feature type="transmembrane region" description="Helical" evidence="7">
    <location>
        <begin position="216"/>
        <end position="237"/>
    </location>
</feature>
<evidence type="ECO:0000256" key="1">
    <source>
        <dbReference type="ARBA" id="ARBA00004141"/>
    </source>
</evidence>
<dbReference type="InterPro" id="IPR052337">
    <property type="entry name" value="SAT4-like"/>
</dbReference>
<organism evidence="9 10">
    <name type="scientific">Diaporthe vaccinii</name>
    <dbReference type="NCBI Taxonomy" id="105482"/>
    <lineage>
        <taxon>Eukaryota</taxon>
        <taxon>Fungi</taxon>
        <taxon>Dikarya</taxon>
        <taxon>Ascomycota</taxon>
        <taxon>Pezizomycotina</taxon>
        <taxon>Sordariomycetes</taxon>
        <taxon>Sordariomycetidae</taxon>
        <taxon>Diaporthales</taxon>
        <taxon>Diaporthaceae</taxon>
        <taxon>Diaporthe</taxon>
        <taxon>Diaporthe eres species complex</taxon>
    </lineage>
</organism>
<keyword evidence="4 7" id="KW-0472">Membrane</keyword>
<dbReference type="InterPro" id="IPR049326">
    <property type="entry name" value="Rhodopsin_dom_fungi"/>
</dbReference>
<evidence type="ECO:0000313" key="10">
    <source>
        <dbReference type="Proteomes" id="UP001600888"/>
    </source>
</evidence>
<evidence type="ECO:0000256" key="7">
    <source>
        <dbReference type="SAM" id="Phobius"/>
    </source>
</evidence>
<feature type="region of interest" description="Disordered" evidence="6">
    <location>
        <begin position="354"/>
        <end position="378"/>
    </location>
</feature>
<gene>
    <name evidence="9" type="ORF">FJTKL_12444</name>
</gene>
<protein>
    <recommendedName>
        <fullName evidence="8">Rhodopsin domain-containing protein</fullName>
    </recommendedName>
</protein>
<feature type="transmembrane region" description="Helical" evidence="7">
    <location>
        <begin position="181"/>
        <end position="204"/>
    </location>
</feature>
<accession>A0ABR4EDG4</accession>
<evidence type="ECO:0000256" key="5">
    <source>
        <dbReference type="ARBA" id="ARBA00038359"/>
    </source>
</evidence>
<feature type="transmembrane region" description="Helical" evidence="7">
    <location>
        <begin position="20"/>
        <end position="42"/>
    </location>
</feature>
<comment type="similarity">
    <text evidence="5">Belongs to the SAT4 family.</text>
</comment>
<keyword evidence="10" id="KW-1185">Reference proteome</keyword>
<dbReference type="PANTHER" id="PTHR33048:SF47">
    <property type="entry name" value="INTEGRAL MEMBRANE PROTEIN-RELATED"/>
    <property type="match status" value="1"/>
</dbReference>
<feature type="compositionally biased region" description="Polar residues" evidence="6">
    <location>
        <begin position="318"/>
        <end position="327"/>
    </location>
</feature>
<reference evidence="9 10" key="1">
    <citation type="submission" date="2024-03" db="EMBL/GenBank/DDBJ databases">
        <title>A high-quality draft genome sequence of Diaporthe vaccinii, a causative agent of upright dieback and viscid rot disease in cranberry plants.</title>
        <authorList>
            <person name="Sarrasin M."/>
            <person name="Lang B.F."/>
            <person name="Burger G."/>
        </authorList>
    </citation>
    <scope>NUCLEOTIDE SEQUENCE [LARGE SCALE GENOMIC DNA]</scope>
    <source>
        <strain evidence="9 10">IS7</strain>
    </source>
</reference>
<feature type="domain" description="Rhodopsin" evidence="8">
    <location>
        <begin position="42"/>
        <end position="282"/>
    </location>
</feature>
<evidence type="ECO:0000259" key="8">
    <source>
        <dbReference type="Pfam" id="PF20684"/>
    </source>
</evidence>
<sequence length="470" mass="52159">MSTDGPYPPLPDPSTLPHDSLVPNVIACAVVTWAIAAVFVALRFYTRTRILSVLGWSDWLILVSWICSCGVTASAIEQSQRGIGRHVYDYDWLANLTPFQKAAWYGVLFYTLSLGFSKISMLLLYLNLFSYHWIRVAGRLVLATVVIATLWMLCVVFTACIPLEAYWVYTLRAQAYCQPQSAWWASVGLHMSTDFLIFALPLPVLPTLRMPRRQKWMLTLVFSLGFFVCIVSIVRLMKLLETENHPSLDFSYDSTDLVYWTSIEVQGAIVCACAVTLKPLLNQLMPQWFSAHLRDNSLGRDPVPLTIGQRSSRKNLSKLDQQTTGCDSWTADRPSKDLEAGSVGSRDAGAFLSLGPGFDSSEQGHSGDATPSVQLSDLPPASIRHAAADRDATRSMPVPPPNVRMSSLSALRGLAVGAYLDDSSLRRHKRSSASGHHRSLTSPDFYDSSSERLDWDLERTTSDGSTPWRG</sequence>
<dbReference type="Pfam" id="PF20684">
    <property type="entry name" value="Fung_rhodopsin"/>
    <property type="match status" value="1"/>
</dbReference>
<keyword evidence="3 7" id="KW-1133">Transmembrane helix</keyword>
<dbReference type="PANTHER" id="PTHR33048">
    <property type="entry name" value="PTH11-LIKE INTEGRAL MEMBRANE PROTEIN (AFU_ORTHOLOGUE AFUA_5G11245)"/>
    <property type="match status" value="1"/>
</dbReference>
<evidence type="ECO:0000256" key="3">
    <source>
        <dbReference type="ARBA" id="ARBA00022989"/>
    </source>
</evidence>
<feature type="region of interest" description="Disordered" evidence="6">
    <location>
        <begin position="304"/>
        <end position="342"/>
    </location>
</feature>
<feature type="transmembrane region" description="Helical" evidence="7">
    <location>
        <begin position="140"/>
        <end position="169"/>
    </location>
</feature>
<dbReference type="Proteomes" id="UP001600888">
    <property type="component" value="Unassembled WGS sequence"/>
</dbReference>
<name>A0ABR4EDG4_9PEZI</name>
<feature type="compositionally biased region" description="Polar residues" evidence="6">
    <location>
        <begin position="360"/>
        <end position="375"/>
    </location>
</feature>
<comment type="caution">
    <text evidence="9">The sequence shown here is derived from an EMBL/GenBank/DDBJ whole genome shotgun (WGS) entry which is preliminary data.</text>
</comment>
<comment type="subcellular location">
    <subcellularLocation>
        <location evidence="1">Membrane</location>
        <topology evidence="1">Multi-pass membrane protein</topology>
    </subcellularLocation>
</comment>
<feature type="transmembrane region" description="Helical" evidence="7">
    <location>
        <begin position="54"/>
        <end position="76"/>
    </location>
</feature>